<keyword evidence="6" id="KW-0633">Potassium transport</keyword>
<keyword evidence="11 12" id="KW-0472">Membrane</keyword>
<feature type="transmembrane region" description="Helical" evidence="12">
    <location>
        <begin position="155"/>
        <end position="176"/>
    </location>
</feature>
<evidence type="ECO:0000256" key="4">
    <source>
        <dbReference type="ARBA" id="ARBA00022475"/>
    </source>
</evidence>
<evidence type="ECO:0000256" key="5">
    <source>
        <dbReference type="ARBA" id="ARBA00022519"/>
    </source>
</evidence>
<dbReference type="Pfam" id="PF02386">
    <property type="entry name" value="TrkH"/>
    <property type="match status" value="1"/>
</dbReference>
<proteinExistence type="inferred from homology"/>
<dbReference type="RefSeq" id="WP_092731590.1">
    <property type="nucleotide sequence ID" value="NZ_FNPC01000003.1"/>
</dbReference>
<feature type="transmembrane region" description="Helical" evidence="12">
    <location>
        <begin position="299"/>
        <end position="319"/>
    </location>
</feature>
<dbReference type="GO" id="GO:0005886">
    <property type="term" value="C:plasma membrane"/>
    <property type="evidence" value="ECO:0007669"/>
    <property type="project" value="UniProtKB-SubCell"/>
</dbReference>
<dbReference type="Proteomes" id="UP000199079">
    <property type="component" value="Unassembled WGS sequence"/>
</dbReference>
<feature type="transmembrane region" description="Helical" evidence="12">
    <location>
        <begin position="122"/>
        <end position="143"/>
    </location>
</feature>
<dbReference type="InterPro" id="IPR003445">
    <property type="entry name" value="Cat_transpt"/>
</dbReference>
<feature type="transmembrane region" description="Helical" evidence="12">
    <location>
        <begin position="455"/>
        <end position="478"/>
    </location>
</feature>
<keyword evidence="7 12" id="KW-0812">Transmembrane</keyword>
<evidence type="ECO:0000256" key="10">
    <source>
        <dbReference type="ARBA" id="ARBA00023065"/>
    </source>
</evidence>
<keyword evidence="3" id="KW-0813">Transport</keyword>
<evidence type="ECO:0000256" key="1">
    <source>
        <dbReference type="ARBA" id="ARBA00004429"/>
    </source>
</evidence>
<evidence type="ECO:0000256" key="11">
    <source>
        <dbReference type="ARBA" id="ARBA00023136"/>
    </source>
</evidence>
<feature type="transmembrane region" description="Helical" evidence="12">
    <location>
        <begin position="423"/>
        <end position="443"/>
    </location>
</feature>
<evidence type="ECO:0000256" key="2">
    <source>
        <dbReference type="ARBA" id="ARBA00009137"/>
    </source>
</evidence>
<evidence type="ECO:0000313" key="13">
    <source>
        <dbReference type="EMBL" id="SDY14456.1"/>
    </source>
</evidence>
<dbReference type="EMBL" id="FNPC01000003">
    <property type="protein sequence ID" value="SDY14456.1"/>
    <property type="molecule type" value="Genomic_DNA"/>
</dbReference>
<feature type="transmembrane region" description="Helical" evidence="12">
    <location>
        <begin position="490"/>
        <end position="515"/>
    </location>
</feature>
<dbReference type="AlphaFoldDB" id="A0A1H3HFZ1"/>
<keyword evidence="5" id="KW-0997">Cell inner membrane</keyword>
<feature type="transmembrane region" description="Helical" evidence="12">
    <location>
        <begin position="204"/>
        <end position="223"/>
    </location>
</feature>
<sequence length="517" mass="55858">MPSLPDPTGIADRIARWRRRPVRVNWRASLGLVGSILVWIAVPLSFPLILAGYYDEPLLPFLVTIAVTLGVGRGLERLSGDADLGGREAFLMVALAWLAVGLIGAIPFLVAGNGVIAHPVDALFESMSGITTTGATVLVDFSVHGRSILMWRQVIQWLGGLGVLVLAISVLSQLSIGGTQLMETETQTQDVHKLSPHIEETARMLWSLYSGITLACAGALYVLHLVGIAPGMTPYNALAHALTAVATAGFSPAPGSVGAFSRAAQWTIIPFMFIGATNFILIYHFIRGDWLRPVRNEEFRYYVGVVVGTTVLMALLLLTDPSVSFPLEAKLRHATFQVVSILTTTGFATVDFNGWSPAAKHVLFLLMFLGGMAGSTTCSIKLLRWIIVMKGFRRDLFTAVHTDAVRPIRLSGTVVEEETVRDVYAYTLLSVVIFFALTAFVAVDGARAGLEISEFEAMSAAAATFFNIGPAFGVAGPFGSYHPFSNATKAAMIVLMWVGRIEIIPVFVLLTPAYWRS</sequence>
<feature type="transmembrane region" description="Helical" evidence="12">
    <location>
        <begin position="26"/>
        <end position="46"/>
    </location>
</feature>
<accession>A0A1H3HFZ1</accession>
<feature type="transmembrane region" description="Helical" evidence="12">
    <location>
        <begin position="266"/>
        <end position="287"/>
    </location>
</feature>
<evidence type="ECO:0000256" key="7">
    <source>
        <dbReference type="ARBA" id="ARBA00022692"/>
    </source>
</evidence>
<protein>
    <submittedName>
        <fullName evidence="13">Trk system potassium uptake protein TrkH</fullName>
    </submittedName>
</protein>
<evidence type="ECO:0000256" key="6">
    <source>
        <dbReference type="ARBA" id="ARBA00022538"/>
    </source>
</evidence>
<evidence type="ECO:0000256" key="12">
    <source>
        <dbReference type="SAM" id="Phobius"/>
    </source>
</evidence>
<feature type="transmembrane region" description="Helical" evidence="12">
    <location>
        <begin position="362"/>
        <end position="387"/>
    </location>
</feature>
<evidence type="ECO:0000256" key="8">
    <source>
        <dbReference type="ARBA" id="ARBA00022958"/>
    </source>
</evidence>
<comment type="similarity">
    <text evidence="2">Belongs to the TrkH potassium transport family.</text>
</comment>
<keyword evidence="4" id="KW-1003">Cell membrane</keyword>
<organism evidence="13 14">
    <name type="scientific">Halopenitus persicus</name>
    <dbReference type="NCBI Taxonomy" id="1048396"/>
    <lineage>
        <taxon>Archaea</taxon>
        <taxon>Methanobacteriati</taxon>
        <taxon>Methanobacteriota</taxon>
        <taxon>Stenosarchaea group</taxon>
        <taxon>Halobacteria</taxon>
        <taxon>Halobacteriales</taxon>
        <taxon>Haloferacaceae</taxon>
        <taxon>Halopenitus</taxon>
    </lineage>
</organism>
<keyword evidence="10" id="KW-0406">Ion transport</keyword>
<dbReference type="OrthoDB" id="111943at2157"/>
<evidence type="ECO:0000256" key="3">
    <source>
        <dbReference type="ARBA" id="ARBA00022448"/>
    </source>
</evidence>
<feature type="transmembrane region" description="Helical" evidence="12">
    <location>
        <begin position="88"/>
        <end position="110"/>
    </location>
</feature>
<comment type="subcellular location">
    <subcellularLocation>
        <location evidence="1">Cell inner membrane</location>
        <topology evidence="1">Multi-pass membrane protein</topology>
    </subcellularLocation>
</comment>
<dbReference type="PANTHER" id="PTHR32024">
    <property type="entry name" value="TRK SYSTEM POTASSIUM UPTAKE PROTEIN TRKG-RELATED"/>
    <property type="match status" value="1"/>
</dbReference>
<keyword evidence="9 12" id="KW-1133">Transmembrane helix</keyword>
<dbReference type="GO" id="GO:0015379">
    <property type="term" value="F:potassium:chloride symporter activity"/>
    <property type="evidence" value="ECO:0007669"/>
    <property type="project" value="InterPro"/>
</dbReference>
<keyword evidence="14" id="KW-1185">Reference proteome</keyword>
<dbReference type="PIRSF" id="PIRSF006247">
    <property type="entry name" value="TrkH"/>
    <property type="match status" value="1"/>
</dbReference>
<gene>
    <name evidence="13" type="ORF">SAMN05216564_103266</name>
</gene>
<name>A0A1H3HFZ1_9EURY</name>
<evidence type="ECO:0000313" key="14">
    <source>
        <dbReference type="Proteomes" id="UP000199079"/>
    </source>
</evidence>
<dbReference type="InterPro" id="IPR004772">
    <property type="entry name" value="TrkH"/>
</dbReference>
<evidence type="ECO:0000256" key="9">
    <source>
        <dbReference type="ARBA" id="ARBA00022989"/>
    </source>
</evidence>
<reference evidence="14" key="1">
    <citation type="submission" date="2016-10" db="EMBL/GenBank/DDBJ databases">
        <authorList>
            <person name="Varghese N."/>
            <person name="Submissions S."/>
        </authorList>
    </citation>
    <scope>NUCLEOTIDE SEQUENCE [LARGE SCALE GENOMIC DNA]</scope>
    <source>
        <strain evidence="14">DC30,IBRC 10041,KCTC 4046</strain>
    </source>
</reference>
<keyword evidence="8" id="KW-0630">Potassium</keyword>
<dbReference type="PANTHER" id="PTHR32024:SF2">
    <property type="entry name" value="TRK SYSTEM POTASSIUM UPTAKE PROTEIN TRKG-RELATED"/>
    <property type="match status" value="1"/>
</dbReference>